<comment type="similarity">
    <text evidence="3">Belongs to the ZW10 family.</text>
</comment>
<dbReference type="InterPro" id="IPR048343">
    <property type="entry name" value="ZW10_C"/>
</dbReference>
<evidence type="ECO:0000256" key="11">
    <source>
        <dbReference type="SAM" id="Coils"/>
    </source>
</evidence>
<dbReference type="PANTHER" id="PTHR12205">
    <property type="entry name" value="CENTROMERE/KINETOCHORE PROTEIN ZW10"/>
    <property type="match status" value="1"/>
</dbReference>
<feature type="domain" description="Centromere/kinetochore protein zw10 C-terminal" evidence="14">
    <location>
        <begin position="426"/>
        <end position="554"/>
    </location>
</feature>
<keyword evidence="5" id="KW-0963">Cytoplasm</keyword>
<dbReference type="GO" id="GO:0007094">
    <property type="term" value="P:mitotic spindle assembly checkpoint signaling"/>
    <property type="evidence" value="ECO:0007669"/>
    <property type="project" value="TreeGrafter"/>
</dbReference>
<feature type="domain" description="Centromere/kinetochore protein zw10 middle" evidence="13">
    <location>
        <begin position="197"/>
        <end position="385"/>
    </location>
</feature>
<evidence type="ECO:0000256" key="2">
    <source>
        <dbReference type="ARBA" id="ARBA00004629"/>
    </source>
</evidence>
<dbReference type="KEGG" id="dqu:106743592"/>
<evidence type="ECO:0000256" key="8">
    <source>
        <dbReference type="ARBA" id="ARBA00022838"/>
    </source>
</evidence>
<dbReference type="GO" id="GO:0005634">
    <property type="term" value="C:nucleus"/>
    <property type="evidence" value="ECO:0007669"/>
    <property type="project" value="InterPro"/>
</dbReference>
<accession>A0A6P3X432</accession>
<dbReference type="InterPro" id="IPR046362">
    <property type="entry name" value="Zw10/DSL1_C_sf"/>
</dbReference>
<comment type="subcellular location">
    <subcellularLocation>
        <location evidence="2">Chromosome</location>
        <location evidence="2">Centromere</location>
        <location evidence="2">Kinetochore</location>
    </subcellularLocation>
    <subcellularLocation>
        <location evidence="1">Cytoplasm</location>
    </subcellularLocation>
</comment>
<feature type="domain" description="Centromere/kinetochore protein zw10 N-terminal" evidence="12">
    <location>
        <begin position="28"/>
        <end position="117"/>
    </location>
</feature>
<dbReference type="AlphaFoldDB" id="A0A6P3X432"/>
<evidence type="ECO:0000259" key="13">
    <source>
        <dbReference type="Pfam" id="PF20665"/>
    </source>
</evidence>
<dbReference type="Pfam" id="PF22766">
    <property type="entry name" value="ZW10_C2"/>
    <property type="match status" value="1"/>
</dbReference>
<keyword evidence="6" id="KW-0132">Cell division</keyword>
<evidence type="ECO:0000313" key="16">
    <source>
        <dbReference type="Proteomes" id="UP000515204"/>
    </source>
</evidence>
<dbReference type="GO" id="GO:0051301">
    <property type="term" value="P:cell division"/>
    <property type="evidence" value="ECO:0007669"/>
    <property type="project" value="UniProtKB-KW"/>
</dbReference>
<dbReference type="Pfam" id="PF20665">
    <property type="entry name" value="Zw10_middle"/>
    <property type="match status" value="1"/>
</dbReference>
<evidence type="ECO:0000259" key="14">
    <source>
        <dbReference type="Pfam" id="PF20666"/>
    </source>
</evidence>
<evidence type="ECO:0000256" key="1">
    <source>
        <dbReference type="ARBA" id="ARBA00004496"/>
    </source>
</evidence>
<evidence type="ECO:0000256" key="4">
    <source>
        <dbReference type="ARBA" id="ARBA00022454"/>
    </source>
</evidence>
<sequence>MTSFVADVLATAGKLEKLSLQKNIVDIQKEITRLEYEVRDFMDENYDEFSAKLMRDVHLVKKTEQLLEEMSILQSRINDQVKIELSGSTKELKSLSQMLKESNVSLQLSHQLIELHECVKSIRKLQEERRFVETTKTLLQMHTLLHNPSSVVHDLEIYTAIKNEYCELFRSCLTEVSRLLRDRICWSSDAKDAGKTITSLTIKSEHDDIQELIQGLHIVDHLENELQTFSAKLMEHIINPVIHDHCSVYVVMEKVFTVEVLERKKTPCYKGVLYNLQLLFKFLHQHLNLKVADDETFLKRMRPHLLEQLSHSLTTDCISHTIPTSNADLKNFEPVVEAINEFQVYLVEIGFLSKDQLFLSEYTNNIDKLFIDRICQDLLMKARNIVKKDLHDSVRYEPQEPPKFISREFEEDCELTIEKKLSDMSFQLPRCQISKSAVETLELARTILDEARDSSDACAVRLFYTCRNVFGMYAGLVPEHHRKFLDTIPQQVALFHNNCMYLAHHLLTLAHDYRNKFSKNLQRLNLTFADQVTVLRDVGSRCFLEHMRYQRNIIFDIIKDSGFTSLGQTPELHPSTERALRQCIRQLELLKTVWLDVLPVNVYCKAVGCITNSMIDDLVTKVISVEDIPVDVARELVVLFNVVVKRTPQIFPDPSKIQRHVRKWGKFLELIKLLGASLKEIEVRWGNGKGPLAQEFTAPQVKQLIRALFQNTDRRSNLLASIR</sequence>
<keyword evidence="4" id="KW-0158">Chromosome</keyword>
<dbReference type="InterPro" id="IPR048344">
    <property type="entry name" value="Zw10_middle"/>
</dbReference>
<organism evidence="16 18">
    <name type="scientific">Dinoponera quadriceps</name>
    <name type="common">South American ant</name>
    <dbReference type="NCBI Taxonomy" id="609295"/>
    <lineage>
        <taxon>Eukaryota</taxon>
        <taxon>Metazoa</taxon>
        <taxon>Ecdysozoa</taxon>
        <taxon>Arthropoda</taxon>
        <taxon>Hexapoda</taxon>
        <taxon>Insecta</taxon>
        <taxon>Pterygota</taxon>
        <taxon>Neoptera</taxon>
        <taxon>Endopterygota</taxon>
        <taxon>Hymenoptera</taxon>
        <taxon>Apocrita</taxon>
        <taxon>Aculeata</taxon>
        <taxon>Formicoidea</taxon>
        <taxon>Formicidae</taxon>
        <taxon>Ponerinae</taxon>
        <taxon>Ponerini</taxon>
        <taxon>Dinoponera</taxon>
    </lineage>
</organism>
<keyword evidence="9" id="KW-0131">Cell cycle</keyword>
<keyword evidence="8" id="KW-0995">Kinetochore</keyword>
<keyword evidence="7" id="KW-0498">Mitosis</keyword>
<dbReference type="CTD" id="9183"/>
<dbReference type="GO" id="GO:0005737">
    <property type="term" value="C:cytoplasm"/>
    <property type="evidence" value="ECO:0007669"/>
    <property type="project" value="UniProtKB-SubCell"/>
</dbReference>
<dbReference type="RefSeq" id="XP_014473074.1">
    <property type="nucleotide sequence ID" value="XM_014617588.1"/>
</dbReference>
<dbReference type="Pfam" id="PF20666">
    <property type="entry name" value="ZW10_C"/>
    <property type="match status" value="1"/>
</dbReference>
<protein>
    <submittedName>
        <fullName evidence="17 18">Centromere/kinetochore protein zw10 homolog</fullName>
    </submittedName>
</protein>
<evidence type="ECO:0000313" key="18">
    <source>
        <dbReference type="RefSeq" id="XP_014473075.1"/>
    </source>
</evidence>
<proteinExistence type="inferred from homology"/>
<dbReference type="Gene3D" id="1.10.357.150">
    <property type="match status" value="1"/>
</dbReference>
<dbReference type="InterPro" id="IPR055148">
    <property type="entry name" value="ZW10_C_2"/>
</dbReference>
<name>A0A6P3X432_DINQU</name>
<gene>
    <name evidence="17 18" type="primary">LOC106743592</name>
</gene>
<evidence type="ECO:0000256" key="5">
    <source>
        <dbReference type="ARBA" id="ARBA00022490"/>
    </source>
</evidence>
<evidence type="ECO:0000256" key="10">
    <source>
        <dbReference type="ARBA" id="ARBA00023328"/>
    </source>
</evidence>
<keyword evidence="10" id="KW-0137">Centromere</keyword>
<keyword evidence="16" id="KW-1185">Reference proteome</keyword>
<dbReference type="GO" id="GO:0006888">
    <property type="term" value="P:endoplasmic reticulum to Golgi vesicle-mediated transport"/>
    <property type="evidence" value="ECO:0007669"/>
    <property type="project" value="TreeGrafter"/>
</dbReference>
<dbReference type="OrthoDB" id="534815at2759"/>
<evidence type="ECO:0000256" key="9">
    <source>
        <dbReference type="ARBA" id="ARBA00023306"/>
    </source>
</evidence>
<evidence type="ECO:0000256" key="6">
    <source>
        <dbReference type="ARBA" id="ARBA00022618"/>
    </source>
</evidence>
<evidence type="ECO:0000259" key="12">
    <source>
        <dbReference type="Pfam" id="PF06248"/>
    </source>
</evidence>
<dbReference type="Pfam" id="PF06248">
    <property type="entry name" value="Zw10_N"/>
    <property type="match status" value="1"/>
</dbReference>
<dbReference type="GO" id="GO:1990423">
    <property type="term" value="C:RZZ complex"/>
    <property type="evidence" value="ECO:0007669"/>
    <property type="project" value="TreeGrafter"/>
</dbReference>
<dbReference type="Proteomes" id="UP000515204">
    <property type="component" value="Unplaced"/>
</dbReference>
<dbReference type="RefSeq" id="XP_014473075.1">
    <property type="nucleotide sequence ID" value="XM_014617589.1"/>
</dbReference>
<reference evidence="17 18" key="1">
    <citation type="submission" date="2025-04" db="UniProtKB">
        <authorList>
            <consortium name="RefSeq"/>
        </authorList>
    </citation>
    <scope>IDENTIFICATION</scope>
</reference>
<evidence type="ECO:0000259" key="15">
    <source>
        <dbReference type="Pfam" id="PF22766"/>
    </source>
</evidence>
<dbReference type="PANTHER" id="PTHR12205:SF0">
    <property type="entry name" value="CENTROMERE_KINETOCHORE PROTEIN ZW10 HOMOLOG"/>
    <property type="match status" value="1"/>
</dbReference>
<evidence type="ECO:0000313" key="17">
    <source>
        <dbReference type="RefSeq" id="XP_014473074.1"/>
    </source>
</evidence>
<feature type="coiled-coil region" evidence="11">
    <location>
        <begin position="17"/>
        <end position="44"/>
    </location>
</feature>
<keyword evidence="11" id="KW-0175">Coiled coil</keyword>
<evidence type="ECO:0000256" key="3">
    <source>
        <dbReference type="ARBA" id="ARBA00006245"/>
    </source>
</evidence>
<feature type="domain" description="ZW10 C-terminal helical" evidence="15">
    <location>
        <begin position="578"/>
        <end position="722"/>
    </location>
</feature>
<evidence type="ECO:0000256" key="7">
    <source>
        <dbReference type="ARBA" id="ARBA00022776"/>
    </source>
</evidence>
<dbReference type="InterPro" id="IPR009361">
    <property type="entry name" value="Zw10_N"/>
</dbReference>
<dbReference type="GeneID" id="106743592"/>